<dbReference type="Pfam" id="PF25291">
    <property type="entry name" value="CGLA_C"/>
    <property type="match status" value="1"/>
</dbReference>
<dbReference type="Gene3D" id="2.130.10.10">
    <property type="entry name" value="YVTN repeat-like/Quinoprotein amine dehydrogenase"/>
    <property type="match status" value="1"/>
</dbReference>
<evidence type="ECO:0000256" key="1">
    <source>
        <dbReference type="SAM" id="SignalP"/>
    </source>
</evidence>
<keyword evidence="6" id="KW-1185">Reference proteome</keyword>
<evidence type="ECO:0000259" key="3">
    <source>
        <dbReference type="Pfam" id="PF25291"/>
    </source>
</evidence>
<dbReference type="InterPro" id="IPR057422">
    <property type="entry name" value="CGLA_C"/>
</dbReference>
<accession>A0A1H2S9A8</accession>
<feature type="domain" description="Lambda-carrageenase middle" evidence="2">
    <location>
        <begin position="465"/>
        <end position="834"/>
    </location>
</feature>
<dbReference type="OrthoDB" id="972537at2"/>
<feature type="signal peptide" evidence="1">
    <location>
        <begin position="1"/>
        <end position="19"/>
    </location>
</feature>
<keyword evidence="1" id="KW-0732">Signal</keyword>
<name>A0A1H2S9A8_9FLAO</name>
<evidence type="ECO:0000259" key="2">
    <source>
        <dbReference type="Pfam" id="PF25290"/>
    </source>
</evidence>
<protein>
    <recommendedName>
        <fullName evidence="7">PQQ-like domain-containing protein</fullName>
    </recommendedName>
</protein>
<evidence type="ECO:0000313" key="5">
    <source>
        <dbReference type="EMBL" id="SDW28176.1"/>
    </source>
</evidence>
<reference evidence="5 6" key="1">
    <citation type="submission" date="2016-10" db="EMBL/GenBank/DDBJ databases">
        <authorList>
            <person name="de Groot N.N."/>
        </authorList>
    </citation>
    <scope>NUCLEOTIDE SEQUENCE [LARGE SCALE GENOMIC DNA]</scope>
    <source>
        <strain evidence="5 6">DSM 24956</strain>
    </source>
</reference>
<feature type="domain" description="Lambda-carrageenase C-terminal" evidence="3">
    <location>
        <begin position="861"/>
        <end position="938"/>
    </location>
</feature>
<dbReference type="InterPro" id="IPR057420">
    <property type="entry name" value="Beta-prop_CGLA"/>
</dbReference>
<dbReference type="Proteomes" id="UP000199595">
    <property type="component" value="Unassembled WGS sequence"/>
</dbReference>
<dbReference type="InterPro" id="IPR057421">
    <property type="entry name" value="CGLA_M"/>
</dbReference>
<feature type="chain" id="PRO_5011564098" description="PQQ-like domain-containing protein" evidence="1">
    <location>
        <begin position="20"/>
        <end position="944"/>
    </location>
</feature>
<feature type="domain" description="Lambda-carrageenase beta-propeller" evidence="4">
    <location>
        <begin position="56"/>
        <end position="377"/>
    </location>
</feature>
<dbReference type="AlphaFoldDB" id="A0A1H2S9A8"/>
<dbReference type="EMBL" id="FNNJ01000001">
    <property type="protein sequence ID" value="SDW28176.1"/>
    <property type="molecule type" value="Genomic_DNA"/>
</dbReference>
<evidence type="ECO:0000259" key="4">
    <source>
        <dbReference type="Pfam" id="PF25292"/>
    </source>
</evidence>
<evidence type="ECO:0000313" key="6">
    <source>
        <dbReference type="Proteomes" id="UP000199595"/>
    </source>
</evidence>
<sequence>MRKNIYVVIFMLLASMSNANTFNFKSELIGNPGIVSIETGLTISKVRTAQNNGKSYLIGSSFEGTVIGVSYKGKVLWKNKLSGFMNHDVWCRDITGDGKDEILVANANGTIYCLNSKGKTLWSFKKNDAPMYAVYAINKGKESFVVAGGFDKSIYYLSSKGELVKEIKSKTFSIEKPWSKYKKEMPESNVCTANFIRSVKKADGSEVLVLLGMNNHMNVPGTLYFFNALEDVPFKKVSIKAPKELKRKIRIRPLGDFKTADINNDGNEEVILGASAHVNDLLVTTYDLANDKFSFRPISKVKFGYDITHNVIIKQNNKTTYLTRVGSQIRLYTPNATAKQAERLMSKYAYNDMVKDEITGNVILASAQSGGSCIHIINTEHKNWKKEFKNLEPKGKIAQIINNTNAVRDQLKKYKKASVQGKSQPVYLMTEKVPDSELALKNEIDKKYKNPIFLNSLHMRNVESFDRSSLANAKYRKTRDRRKKYTLSSQEAVGQITSQYTDYPGVAYWAGHGNDPFMFSINTTKKVIDNAKGKKTVLIYPEVEDHVKENLDFLVNDLLYPLAKYAQGKNANVFLRSKNVFWLGSNYLESWSRLMSGEFADVFVPSMEETTDKSMELSLAGRMGMWTSGAVNSWGTRAVPDNVSYDRARQLGYQRLPNHFLRMLIFHTSNGAQFINNFAVDQEYMSIYWELIAKGALYVPKRNEILSISPVHLSMQHPDHHFLNDGANVKWTAFYNEEFENNNPFVMSRLNGTWPGAAVTEWDFSRYAAGVKERRLNFLAPYQNGLVLITPPQEGVFAQKDAVRGKLSNNLHPLYKNIMKEYITDGRNYYSADGKETYKADEYYKVIENDIKQSAKKLPITVSGDVAWVVAQTSPNNLRLTLIDNGYVNPEKSEAIVKFNTITPVKIKDVLSGEEFQQTKASTTINIPLGGFRFIDVELKNELK</sequence>
<dbReference type="STRING" id="762486.SAMN05444411_101418"/>
<evidence type="ECO:0008006" key="7">
    <source>
        <dbReference type="Google" id="ProtNLM"/>
    </source>
</evidence>
<dbReference type="Pfam" id="PF25290">
    <property type="entry name" value="CGLA_M"/>
    <property type="match status" value="1"/>
</dbReference>
<proteinExistence type="predicted"/>
<organism evidence="5 6">
    <name type="scientific">Lutibacter oricola</name>
    <dbReference type="NCBI Taxonomy" id="762486"/>
    <lineage>
        <taxon>Bacteria</taxon>
        <taxon>Pseudomonadati</taxon>
        <taxon>Bacteroidota</taxon>
        <taxon>Flavobacteriia</taxon>
        <taxon>Flavobacteriales</taxon>
        <taxon>Flavobacteriaceae</taxon>
        <taxon>Lutibacter</taxon>
    </lineage>
</organism>
<dbReference type="InterPro" id="IPR015943">
    <property type="entry name" value="WD40/YVTN_repeat-like_dom_sf"/>
</dbReference>
<dbReference type="Pfam" id="PF25292">
    <property type="entry name" value="Beta-prop_CGLA"/>
    <property type="match status" value="1"/>
</dbReference>
<dbReference type="RefSeq" id="WP_090119221.1">
    <property type="nucleotide sequence ID" value="NZ_FNNJ01000001.1"/>
</dbReference>
<dbReference type="SUPFAM" id="SSF50998">
    <property type="entry name" value="Quinoprotein alcohol dehydrogenase-like"/>
    <property type="match status" value="1"/>
</dbReference>
<dbReference type="InterPro" id="IPR011047">
    <property type="entry name" value="Quinoprotein_ADH-like_sf"/>
</dbReference>
<gene>
    <name evidence="5" type="ORF">SAMN05444411_101418</name>
</gene>